<name>A0A147B7R0_9ACAR</name>
<protein>
    <submittedName>
        <fullName evidence="2">Vitellogenin 1</fullName>
    </submittedName>
</protein>
<dbReference type="GO" id="GO:0005319">
    <property type="term" value="F:lipid transporter activity"/>
    <property type="evidence" value="ECO:0007669"/>
    <property type="project" value="TreeGrafter"/>
</dbReference>
<feature type="domain" description="VWFD" evidence="1">
    <location>
        <begin position="61"/>
        <end position="252"/>
    </location>
</feature>
<dbReference type="AlphaFoldDB" id="A0A147B7R0"/>
<feature type="non-terminal residue" evidence="2">
    <location>
        <position position="1"/>
    </location>
</feature>
<dbReference type="InterPro" id="IPR001846">
    <property type="entry name" value="VWF_type-D"/>
</dbReference>
<dbReference type="InterPro" id="IPR050733">
    <property type="entry name" value="Vitellogenin/Apolipophorin"/>
</dbReference>
<dbReference type="PANTHER" id="PTHR23345:SF15">
    <property type="entry name" value="VITELLOGENIN 1-RELATED"/>
    <property type="match status" value="1"/>
</dbReference>
<evidence type="ECO:0000313" key="2">
    <source>
        <dbReference type="EMBL" id="JAR86816.1"/>
    </source>
</evidence>
<dbReference type="PANTHER" id="PTHR23345">
    <property type="entry name" value="VITELLOGENIN-RELATED"/>
    <property type="match status" value="1"/>
</dbReference>
<proteinExistence type="predicted"/>
<dbReference type="SMART" id="SM00216">
    <property type="entry name" value="VWD"/>
    <property type="match status" value="1"/>
</dbReference>
<dbReference type="EMBL" id="GEIB01001416">
    <property type="protein sequence ID" value="JAR86816.1"/>
    <property type="molecule type" value="Transcribed_RNA"/>
</dbReference>
<dbReference type="Pfam" id="PF00094">
    <property type="entry name" value="VWD"/>
    <property type="match status" value="1"/>
</dbReference>
<sequence>LLFYFNKTAANPFITLLNAEAYLPHEKLVVKNLPVPKYFSPNTALTVGQRVVRTLTKDHPLEPCGVGKHAVRTFDNLTFPLEVRQNCKYLVTRDCYGVSNFSVVVEPVDLRTGLKKLYVQLYDTVVEILPPALYSPEVKLFVNKTAYVALAERDVVLKYSHVHHLLVQVHRSSNPREGPIVLLKTTNNLLELNFDGYNVYVWVNKKYQRKTCGVCGNYDNEPSHEFLTPEATEALNYTHFVTSYAFGAPACKVPVYPVPSVHSELLTEMSMGEIPMLSSIRGMNRREQMRSIKPVYDDDVYIPKARSWEAREPEVEDLSECYLNRTLKRSVNRKLCFSKLPVHACKPVCVKSSGKRVEVPFACVPKKSPEAAEWLRLLTSYEGVLPESFFEGKEYEPVEQTVLVPEKCVPAQ</sequence>
<accession>A0A147B7R0</accession>
<reference evidence="2" key="1">
    <citation type="submission" date="2016-03" db="EMBL/GenBank/DDBJ databases">
        <title>Gut transcriptome analysis on engorged females of Ornithodoros mimon (Acari: Argasidae) and phylogenetic inferences of soft ticks.</title>
        <authorList>
            <person name="Landulfo G.A."/>
            <person name="Giovanni D."/>
            <person name="Carvalho E."/>
            <person name="Junqueira-de-Azevedo I."/>
            <person name="Patane J."/>
            <person name="Mendoca R."/>
            <person name="Barros-Battesti D."/>
        </authorList>
    </citation>
    <scope>NUCLEOTIDE SEQUENCE</scope>
    <source>
        <strain evidence="2">Females</strain>
        <tissue evidence="2">Gut</tissue>
    </source>
</reference>
<evidence type="ECO:0000259" key="1">
    <source>
        <dbReference type="PROSITE" id="PS51233"/>
    </source>
</evidence>
<organism evidence="2">
    <name type="scientific">Alectorobius mimon</name>
    <dbReference type="NCBI Taxonomy" id="360319"/>
    <lineage>
        <taxon>Eukaryota</taxon>
        <taxon>Metazoa</taxon>
        <taxon>Ecdysozoa</taxon>
        <taxon>Arthropoda</taxon>
        <taxon>Chelicerata</taxon>
        <taxon>Arachnida</taxon>
        <taxon>Acari</taxon>
        <taxon>Parasitiformes</taxon>
        <taxon>Ixodida</taxon>
        <taxon>Ixodoidea</taxon>
        <taxon>Argasidae</taxon>
        <taxon>Ornithodorinae</taxon>
        <taxon>Alectorobius</taxon>
    </lineage>
</organism>
<dbReference type="PROSITE" id="PS51233">
    <property type="entry name" value="VWFD"/>
    <property type="match status" value="1"/>
</dbReference>